<keyword evidence="1" id="KW-0805">Transcription regulation</keyword>
<keyword evidence="2" id="KW-0238">DNA-binding</keyword>
<dbReference type="Proteomes" id="UP001440599">
    <property type="component" value="Unassembled WGS sequence"/>
</dbReference>
<dbReference type="InterPro" id="IPR000524">
    <property type="entry name" value="Tscrpt_reg_HTH_GntR"/>
</dbReference>
<comment type="caution">
    <text evidence="5">The sequence shown here is derived from an EMBL/GenBank/DDBJ whole genome shotgun (WGS) entry which is preliminary data.</text>
</comment>
<dbReference type="SMART" id="SM00345">
    <property type="entry name" value="HTH_GNTR"/>
    <property type="match status" value="1"/>
</dbReference>
<evidence type="ECO:0000256" key="2">
    <source>
        <dbReference type="ARBA" id="ARBA00023125"/>
    </source>
</evidence>
<dbReference type="InterPro" id="IPR036388">
    <property type="entry name" value="WH-like_DNA-bd_sf"/>
</dbReference>
<dbReference type="PROSITE" id="PS50949">
    <property type="entry name" value="HTH_GNTR"/>
    <property type="match status" value="1"/>
</dbReference>
<sequence length="238" mass="28195">MITISERTIQESAKDYALRVLMDNIIHLRLIPGEKLPEQELCQRLGISRTPFREAELELAQRKLIDIRPKIGTYVSYIDTELVEEVRHLRSVLEGEIAVMACRMLTKRDVDRLWTTLALWKVYINRQQEDGILRLDKAFHGMLYQLCGRRHWLELVEHIAPSFDRATILSFRCCPPQSTLQDHEQLVQAIQDRDEDRARQIARRHLYRYTEYISSIQAAFPDYFKDPAQFFEPPQRRL</sequence>
<feature type="domain" description="HTH gntR-type" evidence="4">
    <location>
        <begin position="11"/>
        <end position="78"/>
    </location>
</feature>
<reference evidence="5 6" key="1">
    <citation type="submission" date="2024-03" db="EMBL/GenBank/DDBJ databases">
        <title>Human intestinal bacterial collection.</title>
        <authorList>
            <person name="Pauvert C."/>
            <person name="Hitch T.C.A."/>
            <person name="Clavel T."/>
        </authorList>
    </citation>
    <scope>NUCLEOTIDE SEQUENCE [LARGE SCALE GENOMIC DNA]</scope>
    <source>
        <strain evidence="5 6">CLA-AP-H34</strain>
    </source>
</reference>
<dbReference type="Pfam" id="PF00392">
    <property type="entry name" value="GntR"/>
    <property type="match status" value="1"/>
</dbReference>
<proteinExistence type="predicted"/>
<dbReference type="RefSeq" id="WP_349140506.1">
    <property type="nucleotide sequence ID" value="NZ_JBBMFT010000005.1"/>
</dbReference>
<dbReference type="InterPro" id="IPR011711">
    <property type="entry name" value="GntR_C"/>
</dbReference>
<gene>
    <name evidence="5" type="ORF">WMO45_09735</name>
</gene>
<dbReference type="InterPro" id="IPR008920">
    <property type="entry name" value="TF_FadR/GntR_C"/>
</dbReference>
<keyword evidence="6" id="KW-1185">Reference proteome</keyword>
<evidence type="ECO:0000313" key="5">
    <source>
        <dbReference type="EMBL" id="MEQ2456804.1"/>
    </source>
</evidence>
<name>A0ABV1ERT2_9FIRM</name>
<dbReference type="CDD" id="cd07377">
    <property type="entry name" value="WHTH_GntR"/>
    <property type="match status" value="1"/>
</dbReference>
<dbReference type="Pfam" id="PF07729">
    <property type="entry name" value="FCD"/>
    <property type="match status" value="1"/>
</dbReference>
<dbReference type="PANTHER" id="PTHR43537">
    <property type="entry name" value="TRANSCRIPTIONAL REGULATOR, GNTR FAMILY"/>
    <property type="match status" value="1"/>
</dbReference>
<evidence type="ECO:0000313" key="6">
    <source>
        <dbReference type="Proteomes" id="UP001440599"/>
    </source>
</evidence>
<keyword evidence="3" id="KW-0804">Transcription</keyword>
<dbReference type="InterPro" id="IPR036390">
    <property type="entry name" value="WH_DNA-bd_sf"/>
</dbReference>
<dbReference type="SUPFAM" id="SSF46785">
    <property type="entry name" value="Winged helix' DNA-binding domain"/>
    <property type="match status" value="1"/>
</dbReference>
<organism evidence="5 6">
    <name type="scientific">Flavonifractor hominis</name>
    <dbReference type="NCBI Taxonomy" id="3133178"/>
    <lineage>
        <taxon>Bacteria</taxon>
        <taxon>Bacillati</taxon>
        <taxon>Bacillota</taxon>
        <taxon>Clostridia</taxon>
        <taxon>Eubacteriales</taxon>
        <taxon>Oscillospiraceae</taxon>
        <taxon>Flavonifractor</taxon>
    </lineage>
</organism>
<evidence type="ECO:0000259" key="4">
    <source>
        <dbReference type="PROSITE" id="PS50949"/>
    </source>
</evidence>
<dbReference type="Gene3D" id="1.20.120.530">
    <property type="entry name" value="GntR ligand-binding domain-like"/>
    <property type="match status" value="1"/>
</dbReference>
<accession>A0ABV1ERT2</accession>
<dbReference type="SMART" id="SM00895">
    <property type="entry name" value="FCD"/>
    <property type="match status" value="1"/>
</dbReference>
<dbReference type="Gene3D" id="1.10.10.10">
    <property type="entry name" value="Winged helix-like DNA-binding domain superfamily/Winged helix DNA-binding domain"/>
    <property type="match status" value="1"/>
</dbReference>
<dbReference type="SUPFAM" id="SSF48008">
    <property type="entry name" value="GntR ligand-binding domain-like"/>
    <property type="match status" value="1"/>
</dbReference>
<protein>
    <submittedName>
        <fullName evidence="5">GntR family transcriptional regulator</fullName>
    </submittedName>
</protein>
<dbReference type="PANTHER" id="PTHR43537:SF51">
    <property type="entry name" value="HTH-TYPE TRANSCRIPTIONAL REGULATOR LGOR-RELATED"/>
    <property type="match status" value="1"/>
</dbReference>
<evidence type="ECO:0000256" key="1">
    <source>
        <dbReference type="ARBA" id="ARBA00023015"/>
    </source>
</evidence>
<evidence type="ECO:0000256" key="3">
    <source>
        <dbReference type="ARBA" id="ARBA00023163"/>
    </source>
</evidence>
<dbReference type="EMBL" id="JBBMFT010000005">
    <property type="protein sequence ID" value="MEQ2456804.1"/>
    <property type="molecule type" value="Genomic_DNA"/>
</dbReference>